<feature type="transmembrane region" description="Helical" evidence="2">
    <location>
        <begin position="71"/>
        <end position="95"/>
    </location>
</feature>
<dbReference type="eggNOG" id="COG1030">
    <property type="taxonomic scope" value="Bacteria"/>
</dbReference>
<dbReference type="Gene3D" id="1.20.1260.100">
    <property type="entry name" value="TspO/MBR protein"/>
    <property type="match status" value="1"/>
</dbReference>
<name>Q8FSN4_COREF</name>
<evidence type="ECO:0008006" key="5">
    <source>
        <dbReference type="Google" id="ProtNLM"/>
    </source>
</evidence>
<evidence type="ECO:0000256" key="1">
    <source>
        <dbReference type="SAM" id="MobiDB-lite"/>
    </source>
</evidence>
<dbReference type="InterPro" id="IPR038330">
    <property type="entry name" value="TspO/MBR-related_sf"/>
</dbReference>
<dbReference type="AlphaFoldDB" id="Q8FSN4"/>
<evidence type="ECO:0000313" key="4">
    <source>
        <dbReference type="Proteomes" id="UP000001409"/>
    </source>
</evidence>
<evidence type="ECO:0000256" key="2">
    <source>
        <dbReference type="SAM" id="Phobius"/>
    </source>
</evidence>
<keyword evidence="2" id="KW-1133">Transmembrane helix</keyword>
<feature type="compositionally biased region" description="Polar residues" evidence="1">
    <location>
        <begin position="15"/>
        <end position="52"/>
    </location>
</feature>
<dbReference type="EMBL" id="BA000035">
    <property type="protein sequence ID" value="BAC17159.1"/>
    <property type="molecule type" value="Genomic_DNA"/>
</dbReference>
<dbReference type="PANTHER" id="PTHR33802:SF1">
    <property type="entry name" value="XK-RELATED PROTEIN"/>
    <property type="match status" value="1"/>
</dbReference>
<sequence>MSLPGPVHIVGPRRSTMNMQPSETTPNSGSTAAGTTHQTANQNRHGGANSTDTQDDRADHTRPADTTDVGWAMPILTVIVTAFAIFTAFFGSGAIGGTPIAEAAGGALSADATPLAPASTAFSIWSVIYAGLAGYAIWQLFPAARRSPRQKHLRPWAIVSVVLNSVWIWTVQFDQVWASVLVITALLVVLIRIMYILGGPRTGGWPDLIFTEATFGLYFGWVLVATFANLFAYFSAEGLDAFTTIPVGVGGIVLAGLIGVVAAIIDGGRIAPALATSWGLAWIAVARTTGAYESQALVITAAAASAVVLLTAIIAWSLRRSASTPAVMTQ</sequence>
<organism evidence="3 4">
    <name type="scientific">Corynebacterium efficiens (strain DSM 44549 / YS-314 / AJ 12310 / JCM 11189 / NBRC 100395)</name>
    <dbReference type="NCBI Taxonomy" id="196164"/>
    <lineage>
        <taxon>Bacteria</taxon>
        <taxon>Bacillati</taxon>
        <taxon>Actinomycetota</taxon>
        <taxon>Actinomycetes</taxon>
        <taxon>Mycobacteriales</taxon>
        <taxon>Corynebacteriaceae</taxon>
        <taxon>Corynebacterium</taxon>
    </lineage>
</organism>
<accession>Q8FSN4</accession>
<dbReference type="PANTHER" id="PTHR33802">
    <property type="entry name" value="SI:CH211-161H7.5-RELATED"/>
    <property type="match status" value="1"/>
</dbReference>
<dbReference type="Proteomes" id="UP000001409">
    <property type="component" value="Chromosome"/>
</dbReference>
<keyword evidence="4" id="KW-1185">Reference proteome</keyword>
<evidence type="ECO:0000313" key="3">
    <source>
        <dbReference type="EMBL" id="BAC17159.1"/>
    </source>
</evidence>
<feature type="transmembrane region" description="Helical" evidence="2">
    <location>
        <begin position="115"/>
        <end position="141"/>
    </location>
</feature>
<keyword evidence="2" id="KW-0472">Membrane</keyword>
<protein>
    <recommendedName>
        <fullName evidence="5">Tryptophan-rich sensory protein</fullName>
    </recommendedName>
</protein>
<feature type="transmembrane region" description="Helical" evidence="2">
    <location>
        <begin position="209"/>
        <end position="233"/>
    </location>
</feature>
<feature type="compositionally biased region" description="Basic and acidic residues" evidence="1">
    <location>
        <begin position="54"/>
        <end position="65"/>
    </location>
</feature>
<dbReference type="HOGENOM" id="CLU_067293_0_0_11"/>
<dbReference type="STRING" id="196164.gene:10740747"/>
<reference evidence="3 4" key="1">
    <citation type="journal article" date="2003" name="Genome Res.">
        <title>Comparative complete genome sequence analysis of the amino acid replacements responsible for the thermostability of Corynebacterium efficiens.</title>
        <authorList>
            <person name="Nishio Y."/>
            <person name="Nakamura Y."/>
            <person name="Kawarabayasi Y."/>
            <person name="Usuda Y."/>
            <person name="Kimura E."/>
            <person name="Sugimoto S."/>
            <person name="Matsui K."/>
            <person name="Yamagishi A."/>
            <person name="Kikuchi H."/>
            <person name="Ikeo K."/>
            <person name="Gojobori T."/>
        </authorList>
    </citation>
    <scope>NUCLEOTIDE SEQUENCE [LARGE SCALE GENOMIC DNA]</scope>
    <source>
        <strain evidence="4">DSM 44549 / YS-314 / AJ 12310 / JCM 11189 / NBRC 100395</strain>
    </source>
</reference>
<feature type="transmembrane region" description="Helical" evidence="2">
    <location>
        <begin position="176"/>
        <end position="197"/>
    </location>
</feature>
<keyword evidence="2" id="KW-0812">Transmembrane</keyword>
<feature type="transmembrane region" description="Helical" evidence="2">
    <location>
        <begin position="245"/>
        <end position="265"/>
    </location>
</feature>
<feature type="transmembrane region" description="Helical" evidence="2">
    <location>
        <begin position="296"/>
        <end position="318"/>
    </location>
</feature>
<proteinExistence type="predicted"/>
<dbReference type="KEGG" id="cef:CE0349"/>
<feature type="region of interest" description="Disordered" evidence="1">
    <location>
        <begin position="1"/>
        <end position="66"/>
    </location>
</feature>